<dbReference type="Proteomes" id="UP000095282">
    <property type="component" value="Unplaced"/>
</dbReference>
<name>A0A1I7UXU9_9PELO</name>
<organism evidence="1 2">
    <name type="scientific">Caenorhabditis tropicalis</name>
    <dbReference type="NCBI Taxonomy" id="1561998"/>
    <lineage>
        <taxon>Eukaryota</taxon>
        <taxon>Metazoa</taxon>
        <taxon>Ecdysozoa</taxon>
        <taxon>Nematoda</taxon>
        <taxon>Chromadorea</taxon>
        <taxon>Rhabditida</taxon>
        <taxon>Rhabditina</taxon>
        <taxon>Rhabditomorpha</taxon>
        <taxon>Rhabditoidea</taxon>
        <taxon>Rhabditidae</taxon>
        <taxon>Peloderinae</taxon>
        <taxon>Caenorhabditis</taxon>
    </lineage>
</organism>
<sequence length="173" mass="20535">MPPNYENRTRSPSTSLQFIPSLTCIAEEEPRLIAIRRIFVPDGIEVEIPIFDVNIYAPEIPKPPLSDSYKRLLKEMEQFIENNQNAERYKEMTEDLRQKIVIEHAESERLTKQFTNREWYWYSEQTKRFIDKAKDEETQENKTKIENFEDGQSSKNTVTALFDNSEFDLNAEF</sequence>
<dbReference type="AlphaFoldDB" id="A0A1I7UXU9"/>
<keyword evidence="1" id="KW-1185">Reference proteome</keyword>
<protein>
    <submittedName>
        <fullName evidence="2">Uncharacterized protein</fullName>
    </submittedName>
</protein>
<reference evidence="2" key="1">
    <citation type="submission" date="2016-11" db="UniProtKB">
        <authorList>
            <consortium name="WormBaseParasite"/>
        </authorList>
    </citation>
    <scope>IDENTIFICATION</scope>
</reference>
<accession>A0A1I7UXU9</accession>
<dbReference type="eggNOG" id="ENOG502TIR4">
    <property type="taxonomic scope" value="Eukaryota"/>
</dbReference>
<proteinExistence type="predicted"/>
<dbReference type="WBParaSite" id="Csp11.Scaffold630.g20422.t1">
    <property type="protein sequence ID" value="Csp11.Scaffold630.g20422.t1"/>
    <property type="gene ID" value="Csp11.Scaffold630.g20422"/>
</dbReference>
<evidence type="ECO:0000313" key="2">
    <source>
        <dbReference type="WBParaSite" id="Csp11.Scaffold630.g20422.t1"/>
    </source>
</evidence>
<evidence type="ECO:0000313" key="1">
    <source>
        <dbReference type="Proteomes" id="UP000095282"/>
    </source>
</evidence>